<accession>A0A565C2V7</accession>
<evidence type="ECO:0000313" key="2">
    <source>
        <dbReference type="Proteomes" id="UP000489600"/>
    </source>
</evidence>
<evidence type="ECO:0000313" key="1">
    <source>
        <dbReference type="EMBL" id="VVB07973.1"/>
    </source>
</evidence>
<gene>
    <name evidence="1" type="ORF">ANE_LOCUS18417</name>
</gene>
<dbReference type="EMBL" id="CABITT030000006">
    <property type="protein sequence ID" value="VVB07973.1"/>
    <property type="molecule type" value="Genomic_DNA"/>
</dbReference>
<sequence length="80" mass="8497">MCRIRSGFCWGGDGLGSGRDPAGGFVFSGAGLCWEGFGWSGLVGLATPLAWLPLGVYATGADCFSSWFRWRQGACGWIEI</sequence>
<reference evidence="1" key="1">
    <citation type="submission" date="2019-07" db="EMBL/GenBank/DDBJ databases">
        <authorList>
            <person name="Dittberner H."/>
        </authorList>
    </citation>
    <scope>NUCLEOTIDE SEQUENCE [LARGE SCALE GENOMIC DNA]</scope>
</reference>
<keyword evidence="2" id="KW-1185">Reference proteome</keyword>
<comment type="caution">
    <text evidence="1">The sequence shown here is derived from an EMBL/GenBank/DDBJ whole genome shotgun (WGS) entry which is preliminary data.</text>
</comment>
<protein>
    <submittedName>
        <fullName evidence="1">Uncharacterized protein</fullName>
    </submittedName>
</protein>
<organism evidence="1 2">
    <name type="scientific">Arabis nemorensis</name>
    <dbReference type="NCBI Taxonomy" id="586526"/>
    <lineage>
        <taxon>Eukaryota</taxon>
        <taxon>Viridiplantae</taxon>
        <taxon>Streptophyta</taxon>
        <taxon>Embryophyta</taxon>
        <taxon>Tracheophyta</taxon>
        <taxon>Spermatophyta</taxon>
        <taxon>Magnoliopsida</taxon>
        <taxon>eudicotyledons</taxon>
        <taxon>Gunneridae</taxon>
        <taxon>Pentapetalae</taxon>
        <taxon>rosids</taxon>
        <taxon>malvids</taxon>
        <taxon>Brassicales</taxon>
        <taxon>Brassicaceae</taxon>
        <taxon>Arabideae</taxon>
        <taxon>Arabis</taxon>
    </lineage>
</organism>
<dbReference type="Proteomes" id="UP000489600">
    <property type="component" value="Unassembled WGS sequence"/>
</dbReference>
<name>A0A565C2V7_9BRAS</name>
<proteinExistence type="predicted"/>
<dbReference type="AlphaFoldDB" id="A0A565C2V7"/>